<protein>
    <submittedName>
        <fullName evidence="6">MerR HTH family regulatory protein</fullName>
    </submittedName>
</protein>
<keyword evidence="4" id="KW-0804">Transcription</keyword>
<dbReference type="EMBL" id="FPBX01000048">
    <property type="protein sequence ID" value="SFU95851.1"/>
    <property type="molecule type" value="Genomic_DNA"/>
</dbReference>
<gene>
    <name evidence="6" type="ORF">SAMN04489707_104814</name>
</gene>
<feature type="domain" description="HTH merR-type" evidence="5">
    <location>
        <begin position="20"/>
        <end position="79"/>
    </location>
</feature>
<keyword evidence="7" id="KW-1185">Reference proteome</keyword>
<dbReference type="PANTHER" id="PTHR30204">
    <property type="entry name" value="REDOX-CYCLING DRUG-SENSING TRANSCRIPTIONAL ACTIVATOR SOXR"/>
    <property type="match status" value="1"/>
</dbReference>
<evidence type="ECO:0000313" key="6">
    <source>
        <dbReference type="EMBL" id="SFU95851.1"/>
    </source>
</evidence>
<evidence type="ECO:0000256" key="4">
    <source>
        <dbReference type="ARBA" id="ARBA00023163"/>
    </source>
</evidence>
<name>A0A1I7KEB1_9BURK</name>
<dbReference type="AlphaFoldDB" id="A0A1I7KEB1"/>
<evidence type="ECO:0000256" key="3">
    <source>
        <dbReference type="ARBA" id="ARBA00023125"/>
    </source>
</evidence>
<evidence type="ECO:0000256" key="1">
    <source>
        <dbReference type="ARBA" id="ARBA00022491"/>
    </source>
</evidence>
<dbReference type="PROSITE" id="PS50937">
    <property type="entry name" value="HTH_MERR_2"/>
    <property type="match status" value="1"/>
</dbReference>
<evidence type="ECO:0000313" key="7">
    <source>
        <dbReference type="Proteomes" id="UP000183656"/>
    </source>
</evidence>
<dbReference type="Gene3D" id="1.10.1660.10">
    <property type="match status" value="1"/>
</dbReference>
<dbReference type="GO" id="GO:0003700">
    <property type="term" value="F:DNA-binding transcription factor activity"/>
    <property type="evidence" value="ECO:0007669"/>
    <property type="project" value="InterPro"/>
</dbReference>
<keyword evidence="1" id="KW-0678">Repressor</keyword>
<keyword evidence="2" id="KW-0805">Transcription regulation</keyword>
<dbReference type="GO" id="GO:0003677">
    <property type="term" value="F:DNA binding"/>
    <property type="evidence" value="ECO:0007669"/>
    <property type="project" value="UniProtKB-KW"/>
</dbReference>
<keyword evidence="3" id="KW-0238">DNA-binding</keyword>
<evidence type="ECO:0000256" key="2">
    <source>
        <dbReference type="ARBA" id="ARBA00023015"/>
    </source>
</evidence>
<dbReference type="STRING" id="343013.SAMN04489707_104814"/>
<dbReference type="PANTHER" id="PTHR30204:SF69">
    <property type="entry name" value="MERR-FAMILY TRANSCRIPTIONAL REGULATOR"/>
    <property type="match status" value="1"/>
</dbReference>
<accession>A0A1I7KEB1</accession>
<organism evidence="6 7">
    <name type="scientific">Paenacidovorax caeni</name>
    <dbReference type="NCBI Taxonomy" id="343013"/>
    <lineage>
        <taxon>Bacteria</taxon>
        <taxon>Pseudomonadati</taxon>
        <taxon>Pseudomonadota</taxon>
        <taxon>Betaproteobacteria</taxon>
        <taxon>Burkholderiales</taxon>
        <taxon>Comamonadaceae</taxon>
        <taxon>Paenacidovorax</taxon>
    </lineage>
</organism>
<dbReference type="Proteomes" id="UP000183656">
    <property type="component" value="Unassembled WGS sequence"/>
</dbReference>
<proteinExistence type="predicted"/>
<dbReference type="InterPro" id="IPR009061">
    <property type="entry name" value="DNA-bd_dom_put_sf"/>
</dbReference>
<sequence>MNTDSASSTPSYPLADLCVLADLPPRTVRYYVQIGLVDRPEGETRAARYGATQLEQLLLIKKWTAAGLSLDRIRELLRGEQAPVQPRARAIGSVEVHSHLMVADGVEVVIEPGRAGLSPDQVRQFIKGVMAVFAEVSGVDAVPMAEAKSKK</sequence>
<dbReference type="SMART" id="SM00422">
    <property type="entry name" value="HTH_MERR"/>
    <property type="match status" value="1"/>
</dbReference>
<evidence type="ECO:0000259" key="5">
    <source>
        <dbReference type="PROSITE" id="PS50937"/>
    </source>
</evidence>
<dbReference type="Pfam" id="PF13411">
    <property type="entry name" value="MerR_1"/>
    <property type="match status" value="1"/>
</dbReference>
<dbReference type="InterPro" id="IPR000551">
    <property type="entry name" value="MerR-type_HTH_dom"/>
</dbReference>
<dbReference type="RefSeq" id="WP_054257731.1">
    <property type="nucleotide sequence ID" value="NZ_CYIG01000053.1"/>
</dbReference>
<reference evidence="6 7" key="1">
    <citation type="submission" date="2016-10" db="EMBL/GenBank/DDBJ databases">
        <authorList>
            <person name="de Groot N.N."/>
        </authorList>
    </citation>
    <scope>NUCLEOTIDE SEQUENCE [LARGE SCALE GENOMIC DNA]</scope>
    <source>
        <strain evidence="6 7">R-24608</strain>
    </source>
</reference>
<dbReference type="CDD" id="cd00592">
    <property type="entry name" value="HTH_MerR-like"/>
    <property type="match status" value="1"/>
</dbReference>
<dbReference type="InterPro" id="IPR047057">
    <property type="entry name" value="MerR_fam"/>
</dbReference>
<dbReference type="SUPFAM" id="SSF46955">
    <property type="entry name" value="Putative DNA-binding domain"/>
    <property type="match status" value="1"/>
</dbReference>
<dbReference type="OrthoDB" id="9808480at2"/>